<reference evidence="1 2" key="1">
    <citation type="journal article" date="2024" name="J Genomics">
        <title>Draft genome sequencing and assembly of Favolaschia claudopus CIRM-BRFM 2984 isolated from oak limbs.</title>
        <authorList>
            <person name="Navarro D."/>
            <person name="Drula E."/>
            <person name="Chaduli D."/>
            <person name="Cazenave R."/>
            <person name="Ahrendt S."/>
            <person name="Wang J."/>
            <person name="Lipzen A."/>
            <person name="Daum C."/>
            <person name="Barry K."/>
            <person name="Grigoriev I.V."/>
            <person name="Favel A."/>
            <person name="Rosso M.N."/>
            <person name="Martin F."/>
        </authorList>
    </citation>
    <scope>NUCLEOTIDE SEQUENCE [LARGE SCALE GENOMIC DNA]</scope>
    <source>
        <strain evidence="1 2">CIRM-BRFM 2984</strain>
    </source>
</reference>
<evidence type="ECO:0000313" key="1">
    <source>
        <dbReference type="EMBL" id="KAK7007402.1"/>
    </source>
</evidence>
<sequence>MVETQMDRAQSHTLKIHFYGNEVAKSEPQIQVLECLMQYMSRWEDLSIGITSFLYPILERMSGQLPLLRRLWVEWMSLESQHEPLLLSTLLFATTICTHQSSSQLGSSLDITIDAPRSTHRDILRLAPNLVEAYIAVMYDEDDSDDNSLQLTFVKRLYISHLEILQYITFPALEEIAIELDMEDVPFLSRNISRHRRSILLHASIPVYRRMSHPVLPLLCNSPPSPELRILLNNREVPSEALRSPAS</sequence>
<keyword evidence="2" id="KW-1185">Reference proteome</keyword>
<dbReference type="AlphaFoldDB" id="A0AAW0AG49"/>
<protein>
    <submittedName>
        <fullName evidence="1">Uncharacterized protein</fullName>
    </submittedName>
</protein>
<comment type="caution">
    <text evidence="1">The sequence shown here is derived from an EMBL/GenBank/DDBJ whole genome shotgun (WGS) entry which is preliminary data.</text>
</comment>
<dbReference type="Proteomes" id="UP001362999">
    <property type="component" value="Unassembled WGS sequence"/>
</dbReference>
<proteinExistence type="predicted"/>
<accession>A0AAW0AG49</accession>
<dbReference type="EMBL" id="JAWWNJ010000071">
    <property type="protein sequence ID" value="KAK7007402.1"/>
    <property type="molecule type" value="Genomic_DNA"/>
</dbReference>
<gene>
    <name evidence="1" type="ORF">R3P38DRAFT_3212459</name>
</gene>
<name>A0AAW0AG49_9AGAR</name>
<organism evidence="1 2">
    <name type="scientific">Favolaschia claudopus</name>
    <dbReference type="NCBI Taxonomy" id="2862362"/>
    <lineage>
        <taxon>Eukaryota</taxon>
        <taxon>Fungi</taxon>
        <taxon>Dikarya</taxon>
        <taxon>Basidiomycota</taxon>
        <taxon>Agaricomycotina</taxon>
        <taxon>Agaricomycetes</taxon>
        <taxon>Agaricomycetidae</taxon>
        <taxon>Agaricales</taxon>
        <taxon>Marasmiineae</taxon>
        <taxon>Mycenaceae</taxon>
        <taxon>Favolaschia</taxon>
    </lineage>
</organism>
<evidence type="ECO:0000313" key="2">
    <source>
        <dbReference type="Proteomes" id="UP001362999"/>
    </source>
</evidence>